<comment type="caution">
    <text evidence="2">The sequence shown here is derived from an EMBL/GenBank/DDBJ whole genome shotgun (WGS) entry which is preliminary data.</text>
</comment>
<gene>
    <name evidence="2" type="ORF">GCM10023321_51620</name>
</gene>
<evidence type="ECO:0000313" key="3">
    <source>
        <dbReference type="Proteomes" id="UP001428817"/>
    </source>
</evidence>
<dbReference type="Proteomes" id="UP001428817">
    <property type="component" value="Unassembled WGS sequence"/>
</dbReference>
<name>A0ABP9QLF3_9PSEU</name>
<reference evidence="3" key="1">
    <citation type="journal article" date="2019" name="Int. J. Syst. Evol. Microbiol.">
        <title>The Global Catalogue of Microorganisms (GCM) 10K type strain sequencing project: providing services to taxonomists for standard genome sequencing and annotation.</title>
        <authorList>
            <consortium name="The Broad Institute Genomics Platform"/>
            <consortium name="The Broad Institute Genome Sequencing Center for Infectious Disease"/>
            <person name="Wu L."/>
            <person name="Ma J."/>
        </authorList>
    </citation>
    <scope>NUCLEOTIDE SEQUENCE [LARGE SCALE GENOMIC DNA]</scope>
    <source>
        <strain evidence="3">JCM 18303</strain>
    </source>
</reference>
<proteinExistence type="predicted"/>
<feature type="region of interest" description="Disordered" evidence="1">
    <location>
        <begin position="80"/>
        <end position="126"/>
    </location>
</feature>
<protein>
    <recommendedName>
        <fullName evidence="4">DUF2064 domain-containing protein</fullName>
    </recommendedName>
</protein>
<dbReference type="PANTHER" id="PTHR36529">
    <property type="entry name" value="SLL1095 PROTEIN"/>
    <property type="match status" value="1"/>
</dbReference>
<dbReference type="InterPro" id="IPR018641">
    <property type="entry name" value="Trfase_1_rSAM/seldom-assoc"/>
</dbReference>
<dbReference type="Gene3D" id="3.90.550.10">
    <property type="entry name" value="Spore Coat Polysaccharide Biosynthesis Protein SpsA, Chain A"/>
    <property type="match status" value="1"/>
</dbReference>
<dbReference type="InterPro" id="IPR029044">
    <property type="entry name" value="Nucleotide-diphossugar_trans"/>
</dbReference>
<keyword evidence="3" id="KW-1185">Reference proteome</keyword>
<dbReference type="SUPFAM" id="SSF53448">
    <property type="entry name" value="Nucleotide-diphospho-sugar transferases"/>
    <property type="match status" value="1"/>
</dbReference>
<dbReference type="EMBL" id="BAABJP010000030">
    <property type="protein sequence ID" value="GAA5163927.1"/>
    <property type="molecule type" value="Genomic_DNA"/>
</dbReference>
<accession>A0ABP9QLF3</accession>
<dbReference type="Pfam" id="PF09837">
    <property type="entry name" value="DUF2064"/>
    <property type="match status" value="1"/>
</dbReference>
<evidence type="ECO:0000256" key="1">
    <source>
        <dbReference type="SAM" id="MobiDB-lite"/>
    </source>
</evidence>
<dbReference type="RefSeq" id="WP_425572273.1">
    <property type="nucleotide sequence ID" value="NZ_BAABJP010000030.1"/>
</dbReference>
<dbReference type="PANTHER" id="PTHR36529:SF1">
    <property type="entry name" value="GLYCOSYLTRANSFERASE"/>
    <property type="match status" value="1"/>
</dbReference>
<evidence type="ECO:0000313" key="2">
    <source>
        <dbReference type="EMBL" id="GAA5163927.1"/>
    </source>
</evidence>
<organism evidence="2 3">
    <name type="scientific">Pseudonocardia eucalypti</name>
    <dbReference type="NCBI Taxonomy" id="648755"/>
    <lineage>
        <taxon>Bacteria</taxon>
        <taxon>Bacillati</taxon>
        <taxon>Actinomycetota</taxon>
        <taxon>Actinomycetes</taxon>
        <taxon>Pseudonocardiales</taxon>
        <taxon>Pseudonocardiaceae</taxon>
        <taxon>Pseudonocardia</taxon>
    </lineage>
</organism>
<sequence length="298" mass="31319">MRFPTIGPDAGLLVLAKAPVAGLAKTRLCPPATPVEAARIAAAALLDTLDAVRAVPGAVDLVAWTGRLAQAERRTELRIALAGRPPEPAGSPMRDRLARPTSDPTNDPADDPLARDAPVPDALARDAPVRDALARDALARPRWFAQRGDRLGDRIAAAHADAADRLPGRPVLQIGMDTPQLRPGDLTEALAPLRAPDGPDAVLGPASDGGWWALGLRDPRAAVLIADVPTSRADTGERTLHVLRAAGLRTWLLPEHRDVDTADDALAVASAITNANTPGRFAPAVAELLTRRPVRAGR</sequence>
<evidence type="ECO:0008006" key="4">
    <source>
        <dbReference type="Google" id="ProtNLM"/>
    </source>
</evidence>